<name>A0A2N6K3Q5_FISMU</name>
<gene>
    <name evidence="1" type="ORF">CEN44_11030</name>
</gene>
<dbReference type="EMBL" id="NRQW01000238">
    <property type="protein sequence ID" value="PLZ90293.1"/>
    <property type="molecule type" value="Genomic_DNA"/>
</dbReference>
<dbReference type="Proteomes" id="UP000235036">
    <property type="component" value="Unassembled WGS sequence"/>
</dbReference>
<reference evidence="1 2" key="1">
    <citation type="submission" date="2017-08" db="EMBL/GenBank/DDBJ databases">
        <title>Genomes of Fischerella (Mastigocladus) sp. strains.</title>
        <authorList>
            <person name="Miller S.R."/>
        </authorList>
    </citation>
    <scope>NUCLEOTIDE SEQUENCE [LARGE SCALE GENOMIC DNA]</scope>
    <source>
        <strain evidence="1 2">CCMEE 5323</strain>
    </source>
</reference>
<organism evidence="1 2">
    <name type="scientific">Fischerella muscicola CCMEE 5323</name>
    <dbReference type="NCBI Taxonomy" id="2019572"/>
    <lineage>
        <taxon>Bacteria</taxon>
        <taxon>Bacillati</taxon>
        <taxon>Cyanobacteriota</taxon>
        <taxon>Cyanophyceae</taxon>
        <taxon>Nostocales</taxon>
        <taxon>Hapalosiphonaceae</taxon>
        <taxon>Fischerella</taxon>
    </lineage>
</organism>
<evidence type="ECO:0000313" key="2">
    <source>
        <dbReference type="Proteomes" id="UP000235036"/>
    </source>
</evidence>
<dbReference type="RefSeq" id="WP_102205201.1">
    <property type="nucleotide sequence ID" value="NZ_CAWNVR010000333.1"/>
</dbReference>
<comment type="caution">
    <text evidence="1">The sequence shown here is derived from an EMBL/GenBank/DDBJ whole genome shotgun (WGS) entry which is preliminary data.</text>
</comment>
<keyword evidence="2" id="KW-1185">Reference proteome</keyword>
<evidence type="ECO:0008006" key="3">
    <source>
        <dbReference type="Google" id="ProtNLM"/>
    </source>
</evidence>
<evidence type="ECO:0000313" key="1">
    <source>
        <dbReference type="EMBL" id="PLZ90293.1"/>
    </source>
</evidence>
<proteinExistence type="predicted"/>
<protein>
    <recommendedName>
        <fullName evidence="3">Bacteriocin</fullName>
    </recommendedName>
</protein>
<accession>A0A2N6K3Q5</accession>
<sequence length="73" mass="8185">MSTIKVSDLSHIGLELFSDSENYMLELDNNEFDNIAGGFQNGCFPDTFTNPPKPYPLSKLDSKTYPGSFDPIY</sequence>
<dbReference type="AlphaFoldDB" id="A0A2N6K3Q5"/>